<evidence type="ECO:0000313" key="1">
    <source>
        <dbReference type="EMBL" id="KFX73050.1"/>
    </source>
</evidence>
<organism evidence="1">
    <name type="scientific">Bacteroides fragilis</name>
    <dbReference type="NCBI Taxonomy" id="817"/>
    <lineage>
        <taxon>Bacteria</taxon>
        <taxon>Pseudomonadati</taxon>
        <taxon>Bacteroidota</taxon>
        <taxon>Bacteroidia</taxon>
        <taxon>Bacteroidales</taxon>
        <taxon>Bacteroidaceae</taxon>
        <taxon>Bacteroides</taxon>
    </lineage>
</organism>
<proteinExistence type="predicted"/>
<protein>
    <recommendedName>
        <fullName evidence="6">Lipoprotein</fullName>
    </recommendedName>
</protein>
<reference evidence="1" key="1">
    <citation type="book" date="2014" name="THE 24TH EUROPEAN CONGRESS OF CLINICAL MICROBIOLOGY AND INFECTIOUS DISEASES" publisher="ECCMID 2014" city="Barcelona, Spain">
        <title>Identification of resistance genes in three multidrug-resistant Bacteroides fragilis isolates by whole genome sequencing.</title>
        <editorList>
            <person name="Unknown"/>
            <person name="A."/>
        </editorList>
        <authorList>
            <person name="Sydenham T.V."/>
            <person name="Hasman H."/>
            <person name="Wang M."/>
            <person name="Soki J."/>
            <person name="Nagy E."/>
            <person name="Justesen U.S."/>
        </authorList>
    </citation>
    <scope>NUCLEOTIDE SEQUENCE</scope>
    <source>
        <strain evidence="1">DCMOUH0018B</strain>
    </source>
</reference>
<dbReference type="Proteomes" id="UP001075704">
    <property type="component" value="Unassembled WGS sequence"/>
</dbReference>
<dbReference type="EMBL" id="JAPUAC010000016">
    <property type="protein sequence ID" value="MCZ2655939.1"/>
    <property type="molecule type" value="Genomic_DNA"/>
</dbReference>
<dbReference type="EMBL" id="JAPTZU010000013">
    <property type="protein sequence ID" value="MCZ2689409.1"/>
    <property type="molecule type" value="Genomic_DNA"/>
</dbReference>
<name>A0A081UJP8_BACFG</name>
<dbReference type="EMBL" id="CP036553">
    <property type="protein sequence ID" value="QCQ34746.1"/>
    <property type="molecule type" value="Genomic_DNA"/>
</dbReference>
<reference evidence="2" key="4">
    <citation type="submission" date="2022-12" db="EMBL/GenBank/DDBJ databases">
        <title>Development of a Multilocus Sequence Typing Scheme for Bacteroides fragilis Based on Whole Genome Sequencing Data and Clinical Application.</title>
        <authorList>
            <person name="Nielsen F.D."/>
            <person name="Justesen U.S."/>
        </authorList>
    </citation>
    <scope>NUCLEOTIDE SEQUENCE</scope>
    <source>
        <strain evidence="3">BF_AM_ODE_DK_2015_4</strain>
        <strain evidence="2">BF_BC_ODE_DK_2015_2</strain>
    </source>
</reference>
<dbReference type="RefSeq" id="WP_005811130.1">
    <property type="nucleotide sequence ID" value="NZ_CAEUHN010000001.1"/>
</dbReference>
<evidence type="ECO:0000313" key="3">
    <source>
        <dbReference type="EMBL" id="MCZ2689409.1"/>
    </source>
</evidence>
<evidence type="ECO:0000313" key="5">
    <source>
        <dbReference type="Proteomes" id="UP000028294"/>
    </source>
</evidence>
<dbReference type="Proteomes" id="UP000028294">
    <property type="component" value="Chromosome"/>
</dbReference>
<dbReference type="EMBL" id="JMZZ02000224">
    <property type="protein sequence ID" value="KFX73050.1"/>
    <property type="molecule type" value="Genomic_DNA"/>
</dbReference>
<gene>
    <name evidence="1" type="ORF">EE52_0219610</name>
    <name evidence="4" type="ORF">IA74_000745</name>
    <name evidence="2" type="ORF">O1422_17410</name>
    <name evidence="3" type="ORF">O1433_18080</name>
</gene>
<evidence type="ECO:0000313" key="4">
    <source>
        <dbReference type="EMBL" id="QCQ34746.1"/>
    </source>
</evidence>
<accession>A0A081UJP8</accession>
<dbReference type="AlphaFoldDB" id="A0A081UJP8"/>
<sequence>MKKQVTFFICTIILLALSSCHKEADYSLNNSIWIHQFQAEERVEGGVKAVGLFFGAKTIEKYSLDKDYKALKLLNTFNYVKEGNEIIINGAFRQTVGDNYLTFGDGMYYRSEKSKGSFFQK</sequence>
<dbReference type="Proteomes" id="UP001079672">
    <property type="component" value="Unassembled WGS sequence"/>
</dbReference>
<evidence type="ECO:0000313" key="2">
    <source>
        <dbReference type="EMBL" id="MCZ2655939.1"/>
    </source>
</evidence>
<reference evidence="1" key="2">
    <citation type="submission" date="2014-07" db="EMBL/GenBank/DDBJ databases">
        <title>Genetics and epidemiology of antimicrobial resistance in B. fragilis group.</title>
        <authorList>
            <person name="Sydenham T.V."/>
            <person name="Hasman H."/>
            <person name="Kemp M."/>
            <person name="Justesen U.S."/>
        </authorList>
    </citation>
    <scope>NUCLEOTIDE SEQUENCE [LARGE SCALE GENOMIC DNA]</scope>
    <source>
        <strain evidence="1">DCMOUH0018B</strain>
    </source>
</reference>
<dbReference type="PATRIC" id="fig|817.53.peg.4048"/>
<evidence type="ECO:0008006" key="6">
    <source>
        <dbReference type="Google" id="ProtNLM"/>
    </source>
</evidence>
<reference evidence="4 5" key="3">
    <citation type="submission" date="2019-03" db="EMBL/GenBank/DDBJ databases">
        <title>Complete genome assembly of MDR B. fragilis.</title>
        <authorList>
            <person name="Sydenham T.V."/>
            <person name="Hasman H."/>
            <person name="Justesen U.S."/>
        </authorList>
    </citation>
    <scope>NUCLEOTIDE SEQUENCE [LARGE SCALE GENOMIC DNA]</scope>
    <source>
        <strain evidence="4 5">DCMOUH0067B</strain>
    </source>
</reference>
<dbReference type="PROSITE" id="PS51257">
    <property type="entry name" value="PROKAR_LIPOPROTEIN"/>
    <property type="match status" value="1"/>
</dbReference>